<evidence type="ECO:0000313" key="5">
    <source>
        <dbReference type="Proteomes" id="UP001326715"/>
    </source>
</evidence>
<proteinExistence type="predicted"/>
<dbReference type="InterPro" id="IPR025349">
    <property type="entry name" value="DUF4253"/>
</dbReference>
<dbReference type="EMBL" id="FPIZ01000005">
    <property type="protein sequence ID" value="SFW47931.1"/>
    <property type="molecule type" value="Genomic_DNA"/>
</dbReference>
<gene>
    <name evidence="2" type="ORF">SAMN05661012_02050</name>
    <name evidence="3" type="ORF">SR876_26075</name>
</gene>
<dbReference type="PROSITE" id="PS51257">
    <property type="entry name" value="PROKAR_LIPOPROTEIN"/>
    <property type="match status" value="1"/>
</dbReference>
<dbReference type="AlphaFoldDB" id="A0A1K1PKD8"/>
<evidence type="ECO:0000313" key="2">
    <source>
        <dbReference type="EMBL" id="SFW47931.1"/>
    </source>
</evidence>
<name>A0A1K1PKD8_9BACT</name>
<accession>A0A1K1PKD8</accession>
<dbReference type="EMBL" id="CP140154">
    <property type="protein sequence ID" value="WQG88393.1"/>
    <property type="molecule type" value="Genomic_DNA"/>
</dbReference>
<reference evidence="3 5" key="2">
    <citation type="submission" date="2023-11" db="EMBL/GenBank/DDBJ databases">
        <title>MicrobeMod: A computational toolkit for identifying prokaryotic methylation and restriction-modification with nanopore sequencing.</title>
        <authorList>
            <person name="Crits-Christoph A."/>
            <person name="Kang S.C."/>
            <person name="Lee H."/>
            <person name="Ostrov N."/>
        </authorList>
    </citation>
    <scope>NUCLEOTIDE SEQUENCE [LARGE SCALE GENOMIC DNA]</scope>
    <source>
        <strain evidence="3 5">ATCC 23090</strain>
    </source>
</reference>
<dbReference type="RefSeq" id="WP_072359556.1">
    <property type="nucleotide sequence ID" value="NZ_CBHWAX010000017.1"/>
</dbReference>
<dbReference type="Proteomes" id="UP001326715">
    <property type="component" value="Chromosome"/>
</dbReference>
<dbReference type="OrthoDB" id="4827574at2"/>
<evidence type="ECO:0000259" key="1">
    <source>
        <dbReference type="Pfam" id="PF14062"/>
    </source>
</evidence>
<protein>
    <submittedName>
        <fullName evidence="3">DUF4253 domain-containing protein</fullName>
    </submittedName>
</protein>
<organism evidence="2 4">
    <name type="scientific">Chitinophaga sancti</name>
    <dbReference type="NCBI Taxonomy" id="1004"/>
    <lineage>
        <taxon>Bacteria</taxon>
        <taxon>Pseudomonadati</taxon>
        <taxon>Bacteroidota</taxon>
        <taxon>Chitinophagia</taxon>
        <taxon>Chitinophagales</taxon>
        <taxon>Chitinophagaceae</taxon>
        <taxon>Chitinophaga</taxon>
    </lineage>
</organism>
<sequence length="207" mass="23631">MSKVLLSFAAVTLLFSCTYIGKEVPISEQDRILADSLHIERSAISDIRTLTTAPFHMLGENAGLEFEYHPKAEKYERIRKKLLAAGYFLFKSEENYGNLPDQYALIKSKDQFDIIQLKCTAAPNYDISNDSLLIRLHDWHNRYSLEILGAGSDWFEARIAHIPAAELDSFAREVHAFCPDIAEEGVGNVEDLVQELKDSKTLYLWWD</sequence>
<feature type="domain" description="DUF4253" evidence="1">
    <location>
        <begin position="104"/>
        <end position="207"/>
    </location>
</feature>
<dbReference type="STRING" id="1004.SAMN05661012_02050"/>
<evidence type="ECO:0000313" key="4">
    <source>
        <dbReference type="Proteomes" id="UP000183788"/>
    </source>
</evidence>
<reference evidence="2 4" key="1">
    <citation type="submission" date="2016-11" db="EMBL/GenBank/DDBJ databases">
        <authorList>
            <person name="Jaros S."/>
            <person name="Januszkiewicz K."/>
            <person name="Wedrychowicz H."/>
        </authorList>
    </citation>
    <scope>NUCLEOTIDE SEQUENCE [LARGE SCALE GENOMIC DNA]</scope>
    <source>
        <strain evidence="2 4">DSM 784</strain>
    </source>
</reference>
<dbReference type="Proteomes" id="UP000183788">
    <property type="component" value="Unassembled WGS sequence"/>
</dbReference>
<dbReference type="Pfam" id="PF14062">
    <property type="entry name" value="DUF4253"/>
    <property type="match status" value="1"/>
</dbReference>
<evidence type="ECO:0000313" key="3">
    <source>
        <dbReference type="EMBL" id="WQG88393.1"/>
    </source>
</evidence>
<keyword evidence="5" id="KW-1185">Reference proteome</keyword>